<evidence type="ECO:0000256" key="2">
    <source>
        <dbReference type="SAM" id="Phobius"/>
    </source>
</evidence>
<dbReference type="AlphaFoldDB" id="A0A242BGH2"/>
<accession>A0A242BGH2</accession>
<evidence type="ECO:0008006" key="5">
    <source>
        <dbReference type="Google" id="ProtNLM"/>
    </source>
</evidence>
<feature type="compositionally biased region" description="Low complexity" evidence="1">
    <location>
        <begin position="90"/>
        <end position="106"/>
    </location>
</feature>
<evidence type="ECO:0000313" key="4">
    <source>
        <dbReference type="Proteomes" id="UP000194885"/>
    </source>
</evidence>
<name>A0A242BGH2_ENTFC</name>
<keyword evidence="2" id="KW-0812">Transmembrane</keyword>
<keyword evidence="2" id="KW-0472">Membrane</keyword>
<protein>
    <recommendedName>
        <fullName evidence="5">DUF3221 domain-containing protein</fullName>
    </recommendedName>
</protein>
<evidence type="ECO:0000313" key="3">
    <source>
        <dbReference type="EMBL" id="OTN94595.1"/>
    </source>
</evidence>
<dbReference type="EMBL" id="NGKW01000002">
    <property type="protein sequence ID" value="OTN94595.1"/>
    <property type="molecule type" value="Genomic_DNA"/>
</dbReference>
<feature type="transmembrane region" description="Helical" evidence="2">
    <location>
        <begin position="6"/>
        <end position="25"/>
    </location>
</feature>
<sequence>MSNLFLFIIFASIVCFFIGLISLILNLMKNKNKKTSTIITIFSIIAFIVSVTGFEKTYNARTNNSNTGYEASSYESSNYQTSLEEKIEDSSSANSNSQTSNSDTSSFEGFINTKPDFSTFVEEYYKYEADGKASEVRSYLSGTPVTWSGTIIETMHSRIAVIADEKYNGTTWENLEDNLRPYVFFAKDIDQNKVSQFKNGDHVTVSGKITSGGSKIANAQWDIHTENISK</sequence>
<keyword evidence="2" id="KW-1133">Transmembrane helix</keyword>
<gene>
    <name evidence="3" type="ORF">A5810_000838</name>
</gene>
<dbReference type="Proteomes" id="UP000194885">
    <property type="component" value="Unassembled WGS sequence"/>
</dbReference>
<comment type="caution">
    <text evidence="3">The sequence shown here is derived from an EMBL/GenBank/DDBJ whole genome shotgun (WGS) entry which is preliminary data.</text>
</comment>
<feature type="region of interest" description="Disordered" evidence="1">
    <location>
        <begin position="85"/>
        <end position="107"/>
    </location>
</feature>
<evidence type="ECO:0000256" key="1">
    <source>
        <dbReference type="SAM" id="MobiDB-lite"/>
    </source>
</evidence>
<proteinExistence type="predicted"/>
<dbReference type="RefSeq" id="WP_256925883.1">
    <property type="nucleotide sequence ID" value="NZ_NGKW01000002.1"/>
</dbReference>
<feature type="transmembrane region" description="Helical" evidence="2">
    <location>
        <begin position="37"/>
        <end position="54"/>
    </location>
</feature>
<reference evidence="3 4" key="1">
    <citation type="submission" date="2017-05" db="EMBL/GenBank/DDBJ databases">
        <title>The Genome Sequence of Enterococcus faecium 7H8_DIV0219.</title>
        <authorList>
            <consortium name="The Broad Institute Genomics Platform"/>
            <consortium name="The Broad Institute Genomic Center for Infectious Diseases"/>
            <person name="Earl A."/>
            <person name="Manson A."/>
            <person name="Schwartman J."/>
            <person name="Gilmore M."/>
            <person name="Abouelleil A."/>
            <person name="Cao P."/>
            <person name="Chapman S."/>
            <person name="Cusick C."/>
            <person name="Shea T."/>
            <person name="Young S."/>
            <person name="Neafsey D."/>
            <person name="Nusbaum C."/>
            <person name="Birren B."/>
        </authorList>
    </citation>
    <scope>NUCLEOTIDE SEQUENCE [LARGE SCALE GENOMIC DNA]</scope>
    <source>
        <strain evidence="3 4">7H8_DIV0219</strain>
    </source>
</reference>
<organism evidence="3 4">
    <name type="scientific">Enterococcus faecium</name>
    <name type="common">Streptococcus faecium</name>
    <dbReference type="NCBI Taxonomy" id="1352"/>
    <lineage>
        <taxon>Bacteria</taxon>
        <taxon>Bacillati</taxon>
        <taxon>Bacillota</taxon>
        <taxon>Bacilli</taxon>
        <taxon>Lactobacillales</taxon>
        <taxon>Enterococcaceae</taxon>
        <taxon>Enterococcus</taxon>
    </lineage>
</organism>